<dbReference type="PROSITE" id="PS50110">
    <property type="entry name" value="RESPONSE_REGULATORY"/>
    <property type="match status" value="2"/>
</dbReference>
<dbReference type="EC" id="2.7.13.3" evidence="2"/>
<dbReference type="EMBL" id="QRMS01000002">
    <property type="protein sequence ID" value="RHJ88566.1"/>
    <property type="molecule type" value="Genomic_DNA"/>
</dbReference>
<dbReference type="Pfam" id="PF02518">
    <property type="entry name" value="HATPase_c"/>
    <property type="match status" value="1"/>
</dbReference>
<evidence type="ECO:0000259" key="10">
    <source>
        <dbReference type="PROSITE" id="PS50109"/>
    </source>
</evidence>
<dbReference type="AlphaFoldDB" id="A0A415E4I9"/>
<keyword evidence="5" id="KW-0808">Transferase</keyword>
<evidence type="ECO:0000256" key="8">
    <source>
        <dbReference type="PROSITE-ProRule" id="PRU00169"/>
    </source>
</evidence>
<accession>A0A415E4I9</accession>
<evidence type="ECO:0000256" key="2">
    <source>
        <dbReference type="ARBA" id="ARBA00012438"/>
    </source>
</evidence>
<dbReference type="InterPro" id="IPR001789">
    <property type="entry name" value="Sig_transdc_resp-reg_receiver"/>
</dbReference>
<dbReference type="InterPro" id="IPR003594">
    <property type="entry name" value="HATPase_dom"/>
</dbReference>
<dbReference type="InterPro" id="IPR005467">
    <property type="entry name" value="His_kinase_dom"/>
</dbReference>
<dbReference type="SUPFAM" id="SSF47384">
    <property type="entry name" value="Homodimeric domain of signal transducing histidine kinase"/>
    <property type="match status" value="1"/>
</dbReference>
<evidence type="ECO:0000313" key="12">
    <source>
        <dbReference type="EMBL" id="RHJ88566.1"/>
    </source>
</evidence>
<dbReference type="Proteomes" id="UP000284841">
    <property type="component" value="Unassembled WGS sequence"/>
</dbReference>
<evidence type="ECO:0000259" key="11">
    <source>
        <dbReference type="PROSITE" id="PS50110"/>
    </source>
</evidence>
<dbReference type="SUPFAM" id="SSF52172">
    <property type="entry name" value="CheY-like"/>
    <property type="match status" value="2"/>
</dbReference>
<comment type="catalytic activity">
    <reaction evidence="1">
        <text>ATP + protein L-histidine = ADP + protein N-phospho-L-histidine.</text>
        <dbReference type="EC" id="2.7.13.3"/>
    </reaction>
</comment>
<feature type="modified residue" description="4-aspartylphosphate" evidence="8">
    <location>
        <position position="767"/>
    </location>
</feature>
<name>A0A415E4I9_9FIRM</name>
<dbReference type="PANTHER" id="PTHR45339:SF5">
    <property type="entry name" value="HISTIDINE KINASE"/>
    <property type="match status" value="1"/>
</dbReference>
<comment type="function">
    <text evidence="7">May play the central regulatory role in sporulation. It may be an element of the effector pathway responsible for the activation of sporulation genes in response to nutritional stress. Spo0A may act in concert with spo0H (a sigma factor) to control the expression of some genes that are critical to the sporulation process.</text>
</comment>
<feature type="transmembrane region" description="Helical" evidence="9">
    <location>
        <begin position="20"/>
        <end position="38"/>
    </location>
</feature>
<organism evidence="12 13">
    <name type="scientific">Emergencia timonensis</name>
    <dbReference type="NCBI Taxonomy" id="1776384"/>
    <lineage>
        <taxon>Bacteria</taxon>
        <taxon>Bacillati</taxon>
        <taxon>Bacillota</taxon>
        <taxon>Clostridia</taxon>
        <taxon>Peptostreptococcales</taxon>
        <taxon>Anaerovoracaceae</taxon>
        <taxon>Emergencia</taxon>
    </lineage>
</organism>
<dbReference type="InterPro" id="IPR036890">
    <property type="entry name" value="HATPase_C_sf"/>
</dbReference>
<sequence>MNMKTTNRRSRKVKVFESLFILILCMMIVAAVLMVHHVKVEIESNGIESAETAVRKAENLLTSGILSDKSAVTRFGDYIQWDDKEDAVKTMNSFIKEYDFSYAIFLGPNGQGYDQDGKPQSAESLPFQTTDTEEGELAFVPFYKDKEDTYMTAITYAMAENGKEKGTFYVGVQVEKYSISARLEAYVEQGVTYILDTSNMSMIGSTLNWEQNDIEETDLDQFLRDFNLSDETAEIDKNMKQTESFYLEAKKDGSYHFYMPVEGYHGWYLCGCIPSDVISHESDNVLSLIKAIIILAMILSILIITGAIYILYRRRKAERNQAEKNELENAVFDALSEKSDSVLCIFDLERHQLEKVFRNSKRILGRDSEEYIQNPQLLKEICDLASPLLYERIMERRIDADESWQLQLVHAVTGETRVIRFTIKSDIVIAGKKKYMFYWEDITQNVRVQESLRLAAHTAEQANRSKSKFLSNMSHEIRTPMNAILGMIEIMERNLQNPLKIKDSISKIKISTLHLLNIINDILDLSRIESGKITLNNQSFYLSDLIDNVVNIIRVQADGKGHGFEIHIHKLWNDTLIGDWTRLNQILINILSNSVKYTKDGGRITLEITENPGQKDGYANLTFLIKDNGIGMSKDFIERHLGNPFEQEQTEEHIKEGGTGLGLSIVYNIVKMMKGTITIESEVGLGTEVAIHLDLKIDDSAPQTWMELLKGMRILLADGDAVVCEDAASVLGAADITVDWAEDGNTALALLKRGFAEGRSYQAVIADWNLPELDGVNLMKEIEQRFGSDSPLTFISAYDWSEIMEGAQLDDAKHFIKKPLFPRRLYAALESAGTDGSLVEEHSGRTRGTKGWRLLLVEDNDLNREIAAEFLTMGDMEFDTAVNGQIAVDHFLASAPGTYDAILMDLQMPVKDGLTATREIRASNHEQAETIPIIAMTANAFEEDVKRCFNAGMNAHLAKPLDLKRMLGTIEDVVRKNRDGSRKYEKE</sequence>
<dbReference type="RefSeq" id="WP_118335248.1">
    <property type="nucleotide sequence ID" value="NZ_AP025568.1"/>
</dbReference>
<keyword evidence="5" id="KW-0418">Kinase</keyword>
<dbReference type="SUPFAM" id="SSF55874">
    <property type="entry name" value="ATPase domain of HSP90 chaperone/DNA topoisomerase II/histidine kinase"/>
    <property type="match status" value="1"/>
</dbReference>
<dbReference type="InterPro" id="IPR036097">
    <property type="entry name" value="HisK_dim/P_sf"/>
</dbReference>
<evidence type="ECO:0000313" key="13">
    <source>
        <dbReference type="Proteomes" id="UP000284841"/>
    </source>
</evidence>
<dbReference type="CDD" id="cd00082">
    <property type="entry name" value="HisKA"/>
    <property type="match status" value="1"/>
</dbReference>
<dbReference type="CDD" id="cd17546">
    <property type="entry name" value="REC_hyHK_CKI1_RcsC-like"/>
    <property type="match status" value="1"/>
</dbReference>
<dbReference type="InterPro" id="IPR003661">
    <property type="entry name" value="HisK_dim/P_dom"/>
</dbReference>
<evidence type="ECO:0000256" key="3">
    <source>
        <dbReference type="ARBA" id="ARBA00018672"/>
    </source>
</evidence>
<dbReference type="SMART" id="SM00388">
    <property type="entry name" value="HisKA"/>
    <property type="match status" value="1"/>
</dbReference>
<evidence type="ECO:0000256" key="6">
    <source>
        <dbReference type="ARBA" id="ARBA00023012"/>
    </source>
</evidence>
<feature type="domain" description="Response regulatory" evidence="11">
    <location>
        <begin position="713"/>
        <end position="833"/>
    </location>
</feature>
<evidence type="ECO:0000256" key="5">
    <source>
        <dbReference type="ARBA" id="ARBA00022777"/>
    </source>
</evidence>
<keyword evidence="9" id="KW-0812">Transmembrane</keyword>
<keyword evidence="13" id="KW-1185">Reference proteome</keyword>
<feature type="domain" description="Response regulatory" evidence="11">
    <location>
        <begin position="853"/>
        <end position="974"/>
    </location>
</feature>
<evidence type="ECO:0000256" key="9">
    <source>
        <dbReference type="SAM" id="Phobius"/>
    </source>
</evidence>
<dbReference type="Pfam" id="PF00512">
    <property type="entry name" value="HisKA"/>
    <property type="match status" value="1"/>
</dbReference>
<dbReference type="Gene3D" id="3.30.565.10">
    <property type="entry name" value="Histidine kinase-like ATPase, C-terminal domain"/>
    <property type="match status" value="1"/>
</dbReference>
<dbReference type="GO" id="GO:0000155">
    <property type="term" value="F:phosphorelay sensor kinase activity"/>
    <property type="evidence" value="ECO:0007669"/>
    <property type="project" value="InterPro"/>
</dbReference>
<dbReference type="PROSITE" id="PS50109">
    <property type="entry name" value="HIS_KIN"/>
    <property type="match status" value="1"/>
</dbReference>
<dbReference type="SMART" id="SM00448">
    <property type="entry name" value="REC"/>
    <property type="match status" value="2"/>
</dbReference>
<keyword evidence="9" id="KW-0472">Membrane</keyword>
<dbReference type="InterPro" id="IPR011006">
    <property type="entry name" value="CheY-like_superfamily"/>
</dbReference>
<dbReference type="PRINTS" id="PR00344">
    <property type="entry name" value="BCTRLSENSOR"/>
</dbReference>
<gene>
    <name evidence="12" type="ORF">DW099_09305</name>
</gene>
<keyword evidence="9" id="KW-1133">Transmembrane helix</keyword>
<dbReference type="STRING" id="1776384.GCA_900086585_04219"/>
<feature type="domain" description="Histidine kinase" evidence="10">
    <location>
        <begin position="472"/>
        <end position="697"/>
    </location>
</feature>
<dbReference type="InterPro" id="IPR004358">
    <property type="entry name" value="Sig_transdc_His_kin-like_C"/>
</dbReference>
<feature type="modified residue" description="4-aspartylphosphate" evidence="8">
    <location>
        <position position="905"/>
    </location>
</feature>
<dbReference type="Pfam" id="PF00072">
    <property type="entry name" value="Response_reg"/>
    <property type="match status" value="2"/>
</dbReference>
<evidence type="ECO:0000256" key="7">
    <source>
        <dbReference type="ARBA" id="ARBA00024867"/>
    </source>
</evidence>
<feature type="transmembrane region" description="Helical" evidence="9">
    <location>
        <begin position="288"/>
        <end position="312"/>
    </location>
</feature>
<evidence type="ECO:0000256" key="4">
    <source>
        <dbReference type="ARBA" id="ARBA00022553"/>
    </source>
</evidence>
<comment type="caution">
    <text evidence="12">The sequence shown here is derived from an EMBL/GenBank/DDBJ whole genome shotgun (WGS) entry which is preliminary data.</text>
</comment>
<dbReference type="Gene3D" id="3.40.50.2300">
    <property type="match status" value="2"/>
</dbReference>
<dbReference type="Gene3D" id="1.10.287.130">
    <property type="match status" value="1"/>
</dbReference>
<reference evidence="12 13" key="1">
    <citation type="submission" date="2018-08" db="EMBL/GenBank/DDBJ databases">
        <title>A genome reference for cultivated species of the human gut microbiota.</title>
        <authorList>
            <person name="Zou Y."/>
            <person name="Xue W."/>
            <person name="Luo G."/>
        </authorList>
    </citation>
    <scope>NUCLEOTIDE SEQUENCE [LARGE SCALE GENOMIC DNA]</scope>
    <source>
        <strain evidence="12 13">AM07-24</strain>
    </source>
</reference>
<dbReference type="OrthoDB" id="9804263at2"/>
<protein>
    <recommendedName>
        <fullName evidence="3">Stage 0 sporulation protein A homolog</fullName>
        <ecNumber evidence="2">2.7.13.3</ecNumber>
    </recommendedName>
</protein>
<dbReference type="SMART" id="SM00387">
    <property type="entry name" value="HATPase_c"/>
    <property type="match status" value="1"/>
</dbReference>
<proteinExistence type="predicted"/>
<dbReference type="PANTHER" id="PTHR45339">
    <property type="entry name" value="HYBRID SIGNAL TRANSDUCTION HISTIDINE KINASE J"/>
    <property type="match status" value="1"/>
</dbReference>
<evidence type="ECO:0000256" key="1">
    <source>
        <dbReference type="ARBA" id="ARBA00000085"/>
    </source>
</evidence>
<keyword evidence="6" id="KW-0902">Two-component regulatory system</keyword>
<keyword evidence="4 8" id="KW-0597">Phosphoprotein</keyword>